<name>A0ABP0S8X4_9DINO</name>
<accession>A0ABP0S8X4</accession>
<evidence type="ECO:0000313" key="2">
    <source>
        <dbReference type="EMBL" id="CAK9108740.1"/>
    </source>
</evidence>
<evidence type="ECO:0000313" key="3">
    <source>
        <dbReference type="Proteomes" id="UP001642464"/>
    </source>
</evidence>
<dbReference type="EMBL" id="CAXAMM010043141">
    <property type="protein sequence ID" value="CAK9108740.1"/>
    <property type="molecule type" value="Genomic_DNA"/>
</dbReference>
<reference evidence="2 3" key="1">
    <citation type="submission" date="2024-02" db="EMBL/GenBank/DDBJ databases">
        <authorList>
            <person name="Chen Y."/>
            <person name="Shah S."/>
            <person name="Dougan E. K."/>
            <person name="Thang M."/>
            <person name="Chan C."/>
        </authorList>
    </citation>
    <scope>NUCLEOTIDE SEQUENCE [LARGE SCALE GENOMIC DNA]</scope>
</reference>
<evidence type="ECO:0000256" key="1">
    <source>
        <dbReference type="SAM" id="MobiDB-lite"/>
    </source>
</evidence>
<comment type="caution">
    <text evidence="2">The sequence shown here is derived from an EMBL/GenBank/DDBJ whole genome shotgun (WGS) entry which is preliminary data.</text>
</comment>
<keyword evidence="3" id="KW-1185">Reference proteome</keyword>
<organism evidence="2 3">
    <name type="scientific">Durusdinium trenchii</name>
    <dbReference type="NCBI Taxonomy" id="1381693"/>
    <lineage>
        <taxon>Eukaryota</taxon>
        <taxon>Sar</taxon>
        <taxon>Alveolata</taxon>
        <taxon>Dinophyceae</taxon>
        <taxon>Suessiales</taxon>
        <taxon>Symbiodiniaceae</taxon>
        <taxon>Durusdinium</taxon>
    </lineage>
</organism>
<feature type="region of interest" description="Disordered" evidence="1">
    <location>
        <begin position="154"/>
        <end position="180"/>
    </location>
</feature>
<sequence>MDFLSVNGFMLTMWAIMNQEEHALTLFAPDCGSWGLPARSTSGRSFINPQGYEAYGFVHRANVMVSRMVLCIMLILSRNAFYLVEQPAQSLLYMHKRRQYLANRVSWVFQVYFWMALHGGRSPKRSMFMGNMSSLGGLDKGKLTKAERVKRTKISTARKYTDSSGKSRFVGNKKELKASQ</sequence>
<dbReference type="Proteomes" id="UP001642464">
    <property type="component" value="Unassembled WGS sequence"/>
</dbReference>
<proteinExistence type="predicted"/>
<gene>
    <name evidence="2" type="ORF">SCF082_LOCUS50570</name>
</gene>
<protein>
    <submittedName>
        <fullName evidence="2">Uncharacterized protein</fullName>
    </submittedName>
</protein>